<dbReference type="InterPro" id="IPR013083">
    <property type="entry name" value="Znf_RING/FYVE/PHD"/>
</dbReference>
<dbReference type="CDD" id="cd16448">
    <property type="entry name" value="RING-H2"/>
    <property type="match status" value="1"/>
</dbReference>
<dbReference type="SMART" id="SM00744">
    <property type="entry name" value="RINGv"/>
    <property type="match status" value="1"/>
</dbReference>
<gene>
    <name evidence="6" type="ORF">FPE_LOCUS15496</name>
</gene>
<evidence type="ECO:0000313" key="7">
    <source>
        <dbReference type="Proteomes" id="UP000834106"/>
    </source>
</evidence>
<dbReference type="EMBL" id="OU503044">
    <property type="protein sequence ID" value="CAI9768066.1"/>
    <property type="molecule type" value="Genomic_DNA"/>
</dbReference>
<evidence type="ECO:0000256" key="3">
    <source>
        <dbReference type="ARBA" id="ARBA00022833"/>
    </source>
</evidence>
<dbReference type="Gene3D" id="3.30.40.10">
    <property type="entry name" value="Zinc/RING finger domain, C3HC4 (zinc finger)"/>
    <property type="match status" value="1"/>
</dbReference>
<dbReference type="PANTHER" id="PTHR45969:SF55">
    <property type="entry name" value="OS07G0686300 PROTEIN"/>
    <property type="match status" value="1"/>
</dbReference>
<evidence type="ECO:0000256" key="1">
    <source>
        <dbReference type="ARBA" id="ARBA00022723"/>
    </source>
</evidence>
<dbReference type="InterPro" id="IPR001841">
    <property type="entry name" value="Znf_RING"/>
</dbReference>
<dbReference type="PANTHER" id="PTHR45969">
    <property type="entry name" value="RING ZINC FINGER PROTEIN-RELATED"/>
    <property type="match status" value="1"/>
</dbReference>
<evidence type="ECO:0000256" key="4">
    <source>
        <dbReference type="PROSITE-ProRule" id="PRU00175"/>
    </source>
</evidence>
<dbReference type="Pfam" id="PF13639">
    <property type="entry name" value="zf-RING_2"/>
    <property type="match status" value="1"/>
</dbReference>
<dbReference type="GO" id="GO:0008270">
    <property type="term" value="F:zinc ion binding"/>
    <property type="evidence" value="ECO:0007669"/>
    <property type="project" value="UniProtKB-KW"/>
</dbReference>
<protein>
    <recommendedName>
        <fullName evidence="5">RING-type domain-containing protein</fullName>
    </recommendedName>
</protein>
<organism evidence="6 7">
    <name type="scientific">Fraxinus pennsylvanica</name>
    <dbReference type="NCBI Taxonomy" id="56036"/>
    <lineage>
        <taxon>Eukaryota</taxon>
        <taxon>Viridiplantae</taxon>
        <taxon>Streptophyta</taxon>
        <taxon>Embryophyta</taxon>
        <taxon>Tracheophyta</taxon>
        <taxon>Spermatophyta</taxon>
        <taxon>Magnoliopsida</taxon>
        <taxon>eudicotyledons</taxon>
        <taxon>Gunneridae</taxon>
        <taxon>Pentapetalae</taxon>
        <taxon>asterids</taxon>
        <taxon>lamiids</taxon>
        <taxon>Lamiales</taxon>
        <taxon>Oleaceae</taxon>
        <taxon>Oleeae</taxon>
        <taxon>Fraxinus</taxon>
    </lineage>
</organism>
<dbReference type="PROSITE" id="PS50089">
    <property type="entry name" value="ZF_RING_2"/>
    <property type="match status" value="1"/>
</dbReference>
<keyword evidence="3" id="KW-0862">Zinc</keyword>
<reference evidence="6" key="1">
    <citation type="submission" date="2023-05" db="EMBL/GenBank/DDBJ databases">
        <authorList>
            <person name="Huff M."/>
        </authorList>
    </citation>
    <scope>NUCLEOTIDE SEQUENCE</scope>
</reference>
<accession>A0AAD1ZHJ1</accession>
<dbReference type="SUPFAM" id="SSF57850">
    <property type="entry name" value="RING/U-box"/>
    <property type="match status" value="1"/>
</dbReference>
<keyword evidence="1" id="KW-0479">Metal-binding</keyword>
<evidence type="ECO:0000256" key="2">
    <source>
        <dbReference type="ARBA" id="ARBA00022771"/>
    </source>
</evidence>
<feature type="domain" description="RING-type" evidence="5">
    <location>
        <begin position="68"/>
        <end position="110"/>
    </location>
</feature>
<dbReference type="GO" id="GO:0016567">
    <property type="term" value="P:protein ubiquitination"/>
    <property type="evidence" value="ECO:0007669"/>
    <property type="project" value="TreeGrafter"/>
</dbReference>
<sequence length="122" mass="14053">MRLLPNSVLLKYIILIASQLNWAWDYLLLQSSFQPREIVELPDYVDDLTVTRYENNNNTICGDSSAECAVCLCRIDEGDEVKELGCNHLYHRACLDRWVRYGHRTCPICRDNLKPPVPQLAG</sequence>
<dbReference type="Proteomes" id="UP000834106">
    <property type="component" value="Chromosome 9"/>
</dbReference>
<dbReference type="GO" id="GO:0061630">
    <property type="term" value="F:ubiquitin protein ligase activity"/>
    <property type="evidence" value="ECO:0007669"/>
    <property type="project" value="TreeGrafter"/>
</dbReference>
<name>A0AAD1ZHJ1_9LAMI</name>
<keyword evidence="7" id="KW-1185">Reference proteome</keyword>
<keyword evidence="2 4" id="KW-0863">Zinc-finger</keyword>
<evidence type="ECO:0000259" key="5">
    <source>
        <dbReference type="PROSITE" id="PS50089"/>
    </source>
</evidence>
<proteinExistence type="predicted"/>
<dbReference type="SMART" id="SM00184">
    <property type="entry name" value="RING"/>
    <property type="match status" value="1"/>
</dbReference>
<evidence type="ECO:0000313" key="6">
    <source>
        <dbReference type="EMBL" id="CAI9768066.1"/>
    </source>
</evidence>
<dbReference type="AlphaFoldDB" id="A0AAD1ZHJ1"/>
<dbReference type="InterPro" id="IPR011016">
    <property type="entry name" value="Znf_RING-CH"/>
</dbReference>